<feature type="domain" description="FMN-dependent dehydrogenase" evidence="2">
    <location>
        <begin position="1"/>
        <end position="29"/>
    </location>
</feature>
<evidence type="ECO:0000313" key="5">
    <source>
        <dbReference type="EMBL" id="CAF4454576.1"/>
    </source>
</evidence>
<dbReference type="EMBL" id="CAJOBI010047366">
    <property type="protein sequence ID" value="CAF4354292.1"/>
    <property type="molecule type" value="Genomic_DNA"/>
</dbReference>
<dbReference type="InterPro" id="IPR013785">
    <property type="entry name" value="Aldolase_TIM"/>
</dbReference>
<dbReference type="AlphaFoldDB" id="A0A8S2WPM9"/>
<feature type="non-terminal residue" evidence="5">
    <location>
        <position position="1"/>
    </location>
</feature>
<evidence type="ECO:0000259" key="2">
    <source>
        <dbReference type="Pfam" id="PF01070"/>
    </source>
</evidence>
<gene>
    <name evidence="5" type="ORF">BYL167_LOCUS33916</name>
    <name evidence="6" type="ORF">GIL414_LOCUS41529</name>
    <name evidence="7" type="ORF">GIL414_LOCUS42113</name>
    <name evidence="3" type="ORF">SMN809_LOCUS28388</name>
    <name evidence="4" type="ORF">SMN809_LOCUS28403</name>
</gene>
<dbReference type="InterPro" id="IPR000262">
    <property type="entry name" value="FMN-dep_DH"/>
</dbReference>
<comment type="caution">
    <text evidence="5">The sequence shown here is derived from an EMBL/GenBank/DDBJ whole genome shotgun (WGS) entry which is preliminary data.</text>
</comment>
<dbReference type="GO" id="GO:0016491">
    <property type="term" value="F:oxidoreductase activity"/>
    <property type="evidence" value="ECO:0007669"/>
    <property type="project" value="InterPro"/>
</dbReference>
<reference evidence="5" key="1">
    <citation type="submission" date="2021-02" db="EMBL/GenBank/DDBJ databases">
        <authorList>
            <person name="Nowell W R."/>
        </authorList>
    </citation>
    <scope>NUCLEOTIDE SEQUENCE</scope>
</reference>
<evidence type="ECO:0000256" key="1">
    <source>
        <dbReference type="ARBA" id="ARBA00001917"/>
    </source>
</evidence>
<evidence type="ECO:0000313" key="8">
    <source>
        <dbReference type="Proteomes" id="UP000681967"/>
    </source>
</evidence>
<dbReference type="EMBL" id="CAJOBH010067284">
    <property type="protein sequence ID" value="CAF4454576.1"/>
    <property type="molecule type" value="Genomic_DNA"/>
</dbReference>
<accession>A0A8S2WPM9</accession>
<evidence type="ECO:0000313" key="3">
    <source>
        <dbReference type="EMBL" id="CAF4354292.1"/>
    </source>
</evidence>
<dbReference type="EMBL" id="CAJOBJ010117952">
    <property type="protein sequence ID" value="CAF4662211.1"/>
    <property type="molecule type" value="Genomic_DNA"/>
</dbReference>
<comment type="cofactor">
    <cofactor evidence="1">
        <name>FMN</name>
        <dbReference type="ChEBI" id="CHEBI:58210"/>
    </cofactor>
</comment>
<dbReference type="Proteomes" id="UP000681720">
    <property type="component" value="Unassembled WGS sequence"/>
</dbReference>
<organism evidence="5 8">
    <name type="scientific">Rotaria magnacalcarata</name>
    <dbReference type="NCBI Taxonomy" id="392030"/>
    <lineage>
        <taxon>Eukaryota</taxon>
        <taxon>Metazoa</taxon>
        <taxon>Spiralia</taxon>
        <taxon>Gnathifera</taxon>
        <taxon>Rotifera</taxon>
        <taxon>Eurotatoria</taxon>
        <taxon>Bdelloidea</taxon>
        <taxon>Philodinida</taxon>
        <taxon>Philodinidae</taxon>
        <taxon>Rotaria</taxon>
    </lineage>
</organism>
<dbReference type="Proteomes" id="UP000676336">
    <property type="component" value="Unassembled WGS sequence"/>
</dbReference>
<proteinExistence type="predicted"/>
<evidence type="ECO:0000313" key="4">
    <source>
        <dbReference type="EMBL" id="CAF4354617.1"/>
    </source>
</evidence>
<dbReference type="EMBL" id="CAJOBI010047430">
    <property type="protein sequence ID" value="CAF4354617.1"/>
    <property type="molecule type" value="Genomic_DNA"/>
</dbReference>
<protein>
    <recommendedName>
        <fullName evidence="2">FMN-dependent dehydrogenase domain-containing protein</fullName>
    </recommendedName>
</protein>
<sequence>NHGGRQIDTAPPAIECLEDIVNVVNGRVEGKF</sequence>
<name>A0A8S2WPM9_9BILA</name>
<dbReference type="Gene3D" id="3.20.20.70">
    <property type="entry name" value="Aldolase class I"/>
    <property type="match status" value="1"/>
</dbReference>
<dbReference type="Proteomes" id="UP000681967">
    <property type="component" value="Unassembled WGS sequence"/>
</dbReference>
<dbReference type="EMBL" id="CAJOBJ010121180">
    <property type="protein sequence ID" value="CAF4676755.1"/>
    <property type="molecule type" value="Genomic_DNA"/>
</dbReference>
<evidence type="ECO:0000313" key="6">
    <source>
        <dbReference type="EMBL" id="CAF4662211.1"/>
    </source>
</evidence>
<dbReference type="Pfam" id="PF01070">
    <property type="entry name" value="FMN_dh"/>
    <property type="match status" value="1"/>
</dbReference>
<evidence type="ECO:0000313" key="7">
    <source>
        <dbReference type="EMBL" id="CAF4676755.1"/>
    </source>
</evidence>